<protein>
    <submittedName>
        <fullName evidence="1">Oxidoreductase</fullName>
    </submittedName>
</protein>
<name>A0ABQ5P853_9ACTN</name>
<organism evidence="1 2">
    <name type="scientific">Streptomyces yaizuensis</name>
    <dbReference type="NCBI Taxonomy" id="2989713"/>
    <lineage>
        <taxon>Bacteria</taxon>
        <taxon>Bacillati</taxon>
        <taxon>Actinomycetota</taxon>
        <taxon>Actinomycetes</taxon>
        <taxon>Kitasatosporales</taxon>
        <taxon>Streptomycetaceae</taxon>
        <taxon>Streptomyces</taxon>
    </lineage>
</organism>
<sequence length="347" mass="36639">MSAEFATFGLAAAGVAGSPAPAGAGHPPRDVLDFIVDGRPLLHRLSESDGDAVCPLASDVPPAIPRAEVRGLLLEAPAPLAGGRRVLYSCSDCGALGCGAVTAVVERDGDAVIWRDFAWQTAEPVDLARDGYPGLGPYRFRAEGYRAALERLLAAPPPEGPDPRRVLLVGARRPLLARLAAALRAVGVGADLSRGARGIPAGSRSYGAVVFGRAVGRRERAAVRERLRTAGAEAVYVSGLAPVVPLLVAQIEEALDRGPGELRRLTALTAGPGQAQVEVASLCRVRLVAYRLDRIRRTRQSTLFDGTLPPGRHRIPLDVRTTRSRRRAYLVARALGQVLVTPVPPGE</sequence>
<evidence type="ECO:0000313" key="2">
    <source>
        <dbReference type="Proteomes" id="UP001291653"/>
    </source>
</evidence>
<evidence type="ECO:0000313" key="1">
    <source>
        <dbReference type="EMBL" id="GLF98421.1"/>
    </source>
</evidence>
<comment type="caution">
    <text evidence="1">The sequence shown here is derived from an EMBL/GenBank/DDBJ whole genome shotgun (WGS) entry which is preliminary data.</text>
</comment>
<accession>A0ABQ5P853</accession>
<dbReference type="EMBL" id="BSBI01000014">
    <property type="protein sequence ID" value="GLF98421.1"/>
    <property type="molecule type" value="Genomic_DNA"/>
</dbReference>
<gene>
    <name evidence="1" type="ORF">SYYSPA8_29010</name>
</gene>
<reference evidence="1 2" key="1">
    <citation type="submission" date="2022-10" db="EMBL/GenBank/DDBJ databases">
        <title>Draft genome sequence of Streptomyces sp. YSPA8.</title>
        <authorList>
            <person name="Moriuchi R."/>
            <person name="Dohra H."/>
            <person name="Yamamura H."/>
            <person name="Kodani S."/>
        </authorList>
    </citation>
    <scope>NUCLEOTIDE SEQUENCE [LARGE SCALE GENOMIC DNA]</scope>
    <source>
        <strain evidence="1 2">YSPA8</strain>
    </source>
</reference>
<dbReference type="RefSeq" id="WP_323450399.1">
    <property type="nucleotide sequence ID" value="NZ_BSBI01000014.1"/>
</dbReference>
<keyword evidence="2" id="KW-1185">Reference proteome</keyword>
<dbReference type="Proteomes" id="UP001291653">
    <property type="component" value="Unassembled WGS sequence"/>
</dbReference>
<proteinExistence type="predicted"/>